<proteinExistence type="predicted"/>
<dbReference type="WBParaSite" id="BTMF_0000989501-mRNA-1">
    <property type="protein sequence ID" value="BTMF_0000989501-mRNA-1"/>
    <property type="gene ID" value="BTMF_0000989501"/>
</dbReference>
<dbReference type="Proteomes" id="UP000280834">
    <property type="component" value="Unassembled WGS sequence"/>
</dbReference>
<reference evidence="3" key="1">
    <citation type="submission" date="2017-02" db="UniProtKB">
        <authorList>
            <consortium name="WormBaseParasite"/>
        </authorList>
    </citation>
    <scope>IDENTIFICATION</scope>
</reference>
<dbReference type="EMBL" id="UZAG01016170">
    <property type="protein sequence ID" value="VDO26418.1"/>
    <property type="molecule type" value="Genomic_DNA"/>
</dbReference>
<name>A0A0R3QQB0_9BILA</name>
<evidence type="ECO:0000313" key="1">
    <source>
        <dbReference type="EMBL" id="VDO26418.1"/>
    </source>
</evidence>
<accession>A0A0R3QQB0</accession>
<organism evidence="3">
    <name type="scientific">Brugia timori</name>
    <dbReference type="NCBI Taxonomy" id="42155"/>
    <lineage>
        <taxon>Eukaryota</taxon>
        <taxon>Metazoa</taxon>
        <taxon>Ecdysozoa</taxon>
        <taxon>Nematoda</taxon>
        <taxon>Chromadorea</taxon>
        <taxon>Rhabditida</taxon>
        <taxon>Spirurina</taxon>
        <taxon>Spiruromorpha</taxon>
        <taxon>Filarioidea</taxon>
        <taxon>Onchocercidae</taxon>
        <taxon>Brugia</taxon>
    </lineage>
</organism>
<sequence length="56" mass="6887">MCAAKVSFTVLFRFTFTLQYSRFPFPYTYKFILTSTPHKFNDWYEHFTLFPFLTIK</sequence>
<evidence type="ECO:0000313" key="2">
    <source>
        <dbReference type="Proteomes" id="UP000280834"/>
    </source>
</evidence>
<gene>
    <name evidence="1" type="ORF">BTMF_LOCUS7946</name>
</gene>
<keyword evidence="2" id="KW-1185">Reference proteome</keyword>
<dbReference type="AlphaFoldDB" id="A0A0R3QQB0"/>
<evidence type="ECO:0000313" key="3">
    <source>
        <dbReference type="WBParaSite" id="BTMF_0000989501-mRNA-1"/>
    </source>
</evidence>
<protein>
    <submittedName>
        <fullName evidence="1 3">Uncharacterized protein</fullName>
    </submittedName>
</protein>
<reference evidence="1 2" key="2">
    <citation type="submission" date="2018-11" db="EMBL/GenBank/DDBJ databases">
        <authorList>
            <consortium name="Pathogen Informatics"/>
        </authorList>
    </citation>
    <scope>NUCLEOTIDE SEQUENCE [LARGE SCALE GENOMIC DNA]</scope>
</reference>